<dbReference type="PANTHER" id="PTHR30265">
    <property type="entry name" value="RHO-INTERACTING TRANSCRIPTION TERMINATION FACTOR NUSG"/>
    <property type="match status" value="1"/>
</dbReference>
<comment type="function">
    <text evidence="4">Participates in transcription elongation, termination and antitermination.</text>
</comment>
<dbReference type="RefSeq" id="WP_044049156.1">
    <property type="nucleotide sequence ID" value="NZ_CP003984.1"/>
</dbReference>
<keyword evidence="8" id="KW-1185">Reference proteome</keyword>
<dbReference type="GO" id="GO:0006354">
    <property type="term" value="P:DNA-templated transcription elongation"/>
    <property type="evidence" value="ECO:0007669"/>
    <property type="project" value="InterPro"/>
</dbReference>
<dbReference type="GO" id="GO:0031564">
    <property type="term" value="P:transcription antitermination"/>
    <property type="evidence" value="ECO:0007669"/>
    <property type="project" value="UniProtKB-KW"/>
</dbReference>
<feature type="domain" description="KOW" evidence="6">
    <location>
        <begin position="117"/>
        <end position="144"/>
    </location>
</feature>
<evidence type="ECO:0000259" key="5">
    <source>
        <dbReference type="SMART" id="SM00738"/>
    </source>
</evidence>
<dbReference type="CDD" id="cd09892">
    <property type="entry name" value="NGN_SP_RfaH"/>
    <property type="match status" value="1"/>
</dbReference>
<dbReference type="SUPFAM" id="SSF50104">
    <property type="entry name" value="Translation proteins SH3-like domain"/>
    <property type="match status" value="1"/>
</dbReference>
<protein>
    <recommendedName>
        <fullName evidence="4">Transcription termination/antitermination protein NusG</fullName>
    </recommendedName>
</protein>
<dbReference type="Proteomes" id="UP000028680">
    <property type="component" value="Chromosome"/>
</dbReference>
<dbReference type="Pfam" id="PF02357">
    <property type="entry name" value="NusG"/>
    <property type="match status" value="1"/>
</dbReference>
<organism evidence="7 8">
    <name type="scientific">Planktomarina temperata RCA23</name>
    <dbReference type="NCBI Taxonomy" id="666509"/>
    <lineage>
        <taxon>Bacteria</taxon>
        <taxon>Pseudomonadati</taxon>
        <taxon>Pseudomonadota</taxon>
        <taxon>Alphaproteobacteria</taxon>
        <taxon>Rhodobacterales</taxon>
        <taxon>Paracoccaceae</taxon>
        <taxon>Planktomarina</taxon>
    </lineage>
</organism>
<dbReference type="KEGG" id="ptp:RCA23_c07180"/>
<dbReference type="InterPro" id="IPR005824">
    <property type="entry name" value="KOW"/>
</dbReference>
<dbReference type="PANTHER" id="PTHR30265:SF7">
    <property type="entry name" value="TRANSCRIPTION ANTITERMINATION PROTEIN RFAH"/>
    <property type="match status" value="1"/>
</dbReference>
<dbReference type="Pfam" id="PF00467">
    <property type="entry name" value="KOW"/>
    <property type="match status" value="1"/>
</dbReference>
<evidence type="ECO:0000259" key="6">
    <source>
        <dbReference type="SMART" id="SM00739"/>
    </source>
</evidence>
<name>A0AAN0VHN3_9RHOB</name>
<dbReference type="SMART" id="SM00739">
    <property type="entry name" value="KOW"/>
    <property type="match status" value="1"/>
</dbReference>
<dbReference type="InterPro" id="IPR036735">
    <property type="entry name" value="NGN_dom_sf"/>
</dbReference>
<dbReference type="InterPro" id="IPR043425">
    <property type="entry name" value="NusG-like"/>
</dbReference>
<dbReference type="CDD" id="cd06091">
    <property type="entry name" value="KOW_NusG"/>
    <property type="match status" value="1"/>
</dbReference>
<evidence type="ECO:0000256" key="3">
    <source>
        <dbReference type="ARBA" id="ARBA00023163"/>
    </source>
</evidence>
<keyword evidence="2 4" id="KW-0805">Transcription regulation</keyword>
<dbReference type="PRINTS" id="PR00338">
    <property type="entry name" value="NUSGTNSCPFCT"/>
</dbReference>
<dbReference type="SUPFAM" id="SSF82679">
    <property type="entry name" value="N-utilization substance G protein NusG, N-terminal domain"/>
    <property type="match status" value="1"/>
</dbReference>
<proteinExistence type="inferred from homology"/>
<evidence type="ECO:0000313" key="8">
    <source>
        <dbReference type="Proteomes" id="UP000028680"/>
    </source>
</evidence>
<dbReference type="SMART" id="SM00738">
    <property type="entry name" value="NGN"/>
    <property type="match status" value="1"/>
</dbReference>
<gene>
    <name evidence="7" type="primary">nusG2</name>
    <name evidence="7" type="ORF">RCA23_c07180</name>
</gene>
<dbReference type="InterPro" id="IPR008991">
    <property type="entry name" value="Translation_prot_SH3-like_sf"/>
</dbReference>
<evidence type="ECO:0000313" key="7">
    <source>
        <dbReference type="EMBL" id="AII86276.1"/>
    </source>
</evidence>
<reference evidence="7 8" key="1">
    <citation type="journal article" date="2014" name="ISME J.">
        <title>Adaptation of an abundant Roseobacter RCA organism to pelagic systems revealed by genomic and transcriptomic analyses.</title>
        <authorList>
            <person name="Voget S."/>
            <person name="Wemheuer B."/>
            <person name="Brinkhoff T."/>
            <person name="Vollmers J."/>
            <person name="Dietrich S."/>
            <person name="Giebel H.A."/>
            <person name="Beardsley C."/>
            <person name="Sardemann C."/>
            <person name="Bakenhus I."/>
            <person name="Billerbeck S."/>
            <person name="Daniel R."/>
            <person name="Simon M."/>
        </authorList>
    </citation>
    <scope>NUCLEOTIDE SEQUENCE [LARGE SCALE GENOMIC DNA]</scope>
    <source>
        <strain evidence="7 8">RCA23</strain>
    </source>
</reference>
<dbReference type="GO" id="GO:0005829">
    <property type="term" value="C:cytosol"/>
    <property type="evidence" value="ECO:0007669"/>
    <property type="project" value="TreeGrafter"/>
</dbReference>
<dbReference type="GO" id="GO:0032784">
    <property type="term" value="P:regulation of DNA-templated transcription elongation"/>
    <property type="evidence" value="ECO:0007669"/>
    <property type="project" value="InterPro"/>
</dbReference>
<dbReference type="EMBL" id="CP003984">
    <property type="protein sequence ID" value="AII86276.1"/>
    <property type="molecule type" value="Genomic_DNA"/>
</dbReference>
<feature type="domain" description="NusG-like N-terminal" evidence="5">
    <location>
        <begin position="7"/>
        <end position="106"/>
    </location>
</feature>
<dbReference type="InterPro" id="IPR006645">
    <property type="entry name" value="NGN-like_dom"/>
</dbReference>
<comment type="similarity">
    <text evidence="4">Belongs to the NusG family.</text>
</comment>
<evidence type="ECO:0000256" key="4">
    <source>
        <dbReference type="RuleBase" id="RU000538"/>
    </source>
</evidence>
<dbReference type="InterPro" id="IPR001062">
    <property type="entry name" value="Transcrpt_antiterm_NusG"/>
</dbReference>
<keyword evidence="3 4" id="KW-0804">Transcription</keyword>
<evidence type="ECO:0000256" key="2">
    <source>
        <dbReference type="ARBA" id="ARBA00023015"/>
    </source>
</evidence>
<evidence type="ECO:0000256" key="1">
    <source>
        <dbReference type="ARBA" id="ARBA00022814"/>
    </source>
</evidence>
<sequence>MTYHDRGESWFLAQLKPNCAHIADRNLRRQGFRTFLPMEEGSQNRKGRFIPTLRPMFPGYVFVFFDIAGGLWRKIYSTYGITRLVSFGNEPAMVPLDIVSQLMLRCDSAGKLLPPKLLKPGDQVRIASGPFADFVATIDDIAPDRRVWVLMEIMGGQTRVAVGADQLRTV</sequence>
<dbReference type="GO" id="GO:0006353">
    <property type="term" value="P:DNA-templated transcription termination"/>
    <property type="evidence" value="ECO:0007669"/>
    <property type="project" value="UniProtKB-KW"/>
</dbReference>
<keyword evidence="1 4" id="KW-0889">Transcription antitermination</keyword>
<dbReference type="AlphaFoldDB" id="A0AAN0VHN3"/>
<keyword evidence="4" id="KW-0806">Transcription termination</keyword>
<accession>A0AAN0VHN3</accession>
<dbReference type="Gene3D" id="3.30.70.940">
    <property type="entry name" value="NusG, N-terminal domain"/>
    <property type="match status" value="1"/>
</dbReference>